<keyword evidence="8 12" id="KW-1133">Transmembrane helix</keyword>
<gene>
    <name evidence="12" type="primary">inx</name>
    <name evidence="13" type="ORF">GPUH_LOCUS21324</name>
</gene>
<evidence type="ECO:0000256" key="8">
    <source>
        <dbReference type="ARBA" id="ARBA00022989"/>
    </source>
</evidence>
<evidence type="ECO:0000313" key="13">
    <source>
        <dbReference type="EMBL" id="VDN38009.1"/>
    </source>
</evidence>
<evidence type="ECO:0000256" key="10">
    <source>
        <dbReference type="ARBA" id="ARBA00023136"/>
    </source>
</evidence>
<evidence type="ECO:0000256" key="1">
    <source>
        <dbReference type="ARBA" id="ARBA00004610"/>
    </source>
</evidence>
<dbReference type="AlphaFoldDB" id="A0A183EK33"/>
<comment type="function">
    <text evidence="12">Structural component of the gap junctions.</text>
</comment>
<feature type="transmembrane region" description="Helical" evidence="12">
    <location>
        <begin position="79"/>
        <end position="100"/>
    </location>
</feature>
<dbReference type="Pfam" id="PF00876">
    <property type="entry name" value="Innexin"/>
    <property type="match status" value="2"/>
</dbReference>
<dbReference type="InterPro" id="IPR000990">
    <property type="entry name" value="Innexin"/>
</dbReference>
<evidence type="ECO:0000256" key="9">
    <source>
        <dbReference type="ARBA" id="ARBA00023065"/>
    </source>
</evidence>
<dbReference type="WBParaSite" id="GPUH_0002135001-mRNA-1">
    <property type="protein sequence ID" value="GPUH_0002135001-mRNA-1"/>
    <property type="gene ID" value="GPUH_0002135001"/>
</dbReference>
<keyword evidence="3 12" id="KW-0813">Transport</keyword>
<keyword evidence="4" id="KW-1003">Cell membrane</keyword>
<evidence type="ECO:0000256" key="11">
    <source>
        <dbReference type="ARBA" id="ARBA00023303"/>
    </source>
</evidence>
<evidence type="ECO:0000313" key="15">
    <source>
        <dbReference type="WBParaSite" id="GPUH_0002135001-mRNA-1"/>
    </source>
</evidence>
<evidence type="ECO:0000256" key="7">
    <source>
        <dbReference type="ARBA" id="ARBA00022949"/>
    </source>
</evidence>
<proteinExistence type="inferred from homology"/>
<feature type="transmembrane region" description="Helical" evidence="12">
    <location>
        <begin position="106"/>
        <end position="128"/>
    </location>
</feature>
<evidence type="ECO:0000256" key="12">
    <source>
        <dbReference type="RuleBase" id="RU010713"/>
    </source>
</evidence>
<comment type="subcellular location">
    <subcellularLocation>
        <location evidence="1">Cell junction</location>
        <location evidence="1">Gap junction</location>
    </subcellularLocation>
    <subcellularLocation>
        <location evidence="2 12">Cell membrane</location>
        <topology evidence="2 12">Multi-pass membrane protein</topology>
    </subcellularLocation>
</comment>
<dbReference type="PANTHER" id="PTHR11893">
    <property type="entry name" value="INNEXIN"/>
    <property type="match status" value="1"/>
</dbReference>
<name>A0A183EK33_9BILA</name>
<dbReference type="GO" id="GO:0005243">
    <property type="term" value="F:gap junction channel activity"/>
    <property type="evidence" value="ECO:0007669"/>
    <property type="project" value="TreeGrafter"/>
</dbReference>
<evidence type="ECO:0000256" key="5">
    <source>
        <dbReference type="ARBA" id="ARBA00022692"/>
    </source>
</evidence>
<sequence>MRWIPEKTVASKLKPRPRMAGLVIGYYQWVPIVLALQAFLFYYPSLVWRILNSRTGINVKGILNSAALVKKKFDKGSRLAQDLLTVFILASEVAFTWSCYIYSPKWWFLLVGILSVLSLVYYFFALMLPSNQRQFVTRYLRCTGAIAEFRDRNTERYLNDFIKKFLRPDGTFILRLIETNGGDLLVGEIVTVMFNRYRARMEEQAQTLTITNGNER</sequence>
<evidence type="ECO:0000256" key="6">
    <source>
        <dbReference type="ARBA" id="ARBA00022868"/>
    </source>
</evidence>
<keyword evidence="11 12" id="KW-0407">Ion channel</keyword>
<dbReference type="EMBL" id="UYRT01092335">
    <property type="protein sequence ID" value="VDN38009.1"/>
    <property type="molecule type" value="Genomic_DNA"/>
</dbReference>
<keyword evidence="10 12" id="KW-0472">Membrane</keyword>
<keyword evidence="6" id="KW-0303">Gap junction</keyword>
<dbReference type="GO" id="GO:0005921">
    <property type="term" value="C:gap junction"/>
    <property type="evidence" value="ECO:0007669"/>
    <property type="project" value="UniProtKB-SubCell"/>
</dbReference>
<feature type="transmembrane region" description="Helical" evidence="12">
    <location>
        <begin position="20"/>
        <end position="43"/>
    </location>
</feature>
<evidence type="ECO:0000256" key="4">
    <source>
        <dbReference type="ARBA" id="ARBA00022475"/>
    </source>
</evidence>
<reference evidence="13 14" key="2">
    <citation type="submission" date="2018-11" db="EMBL/GenBank/DDBJ databases">
        <authorList>
            <consortium name="Pathogen Informatics"/>
        </authorList>
    </citation>
    <scope>NUCLEOTIDE SEQUENCE [LARGE SCALE GENOMIC DNA]</scope>
</reference>
<comment type="caution">
    <text evidence="12">Lacks conserved residue(s) required for the propagation of feature annotation.</text>
</comment>
<dbReference type="GO" id="GO:0005886">
    <property type="term" value="C:plasma membrane"/>
    <property type="evidence" value="ECO:0007669"/>
    <property type="project" value="UniProtKB-SubCell"/>
</dbReference>
<accession>A0A183EK33</accession>
<dbReference type="OrthoDB" id="5867527at2759"/>
<reference evidence="15" key="1">
    <citation type="submission" date="2016-06" db="UniProtKB">
        <authorList>
            <consortium name="WormBaseParasite"/>
        </authorList>
    </citation>
    <scope>IDENTIFICATION</scope>
</reference>
<evidence type="ECO:0000313" key="14">
    <source>
        <dbReference type="Proteomes" id="UP000271098"/>
    </source>
</evidence>
<evidence type="ECO:0000256" key="2">
    <source>
        <dbReference type="ARBA" id="ARBA00004651"/>
    </source>
</evidence>
<dbReference type="PROSITE" id="PS51013">
    <property type="entry name" value="PANNEXIN"/>
    <property type="match status" value="1"/>
</dbReference>
<dbReference type="Proteomes" id="UP000271098">
    <property type="component" value="Unassembled WGS sequence"/>
</dbReference>
<evidence type="ECO:0000256" key="3">
    <source>
        <dbReference type="ARBA" id="ARBA00022448"/>
    </source>
</evidence>
<keyword evidence="9 12" id="KW-0406">Ion transport</keyword>
<keyword evidence="7" id="KW-0965">Cell junction</keyword>
<keyword evidence="14" id="KW-1185">Reference proteome</keyword>
<comment type="similarity">
    <text evidence="12">Belongs to the pannexin family.</text>
</comment>
<dbReference type="PANTHER" id="PTHR11893:SF36">
    <property type="entry name" value="INNEXIN-5"/>
    <property type="match status" value="1"/>
</dbReference>
<keyword evidence="5 12" id="KW-0812">Transmembrane</keyword>
<organism evidence="15">
    <name type="scientific">Gongylonema pulchrum</name>
    <dbReference type="NCBI Taxonomy" id="637853"/>
    <lineage>
        <taxon>Eukaryota</taxon>
        <taxon>Metazoa</taxon>
        <taxon>Ecdysozoa</taxon>
        <taxon>Nematoda</taxon>
        <taxon>Chromadorea</taxon>
        <taxon>Rhabditida</taxon>
        <taxon>Spirurina</taxon>
        <taxon>Spiruromorpha</taxon>
        <taxon>Spiruroidea</taxon>
        <taxon>Gongylonematidae</taxon>
        <taxon>Gongylonema</taxon>
    </lineage>
</organism>
<protein>
    <recommendedName>
        <fullName evidence="12">Innexin</fullName>
    </recommendedName>
</protein>
<dbReference type="GO" id="GO:0034220">
    <property type="term" value="P:monoatomic ion transmembrane transport"/>
    <property type="evidence" value="ECO:0007669"/>
    <property type="project" value="UniProtKB-KW"/>
</dbReference>